<dbReference type="NCBIfam" id="NF038075">
    <property type="entry name" value="fam_STM4013"/>
    <property type="match status" value="1"/>
</dbReference>
<name>A0A1W6LH79_9BURK</name>
<dbReference type="Gene3D" id="3.40.720.10">
    <property type="entry name" value="Alkaline Phosphatase, subunit A"/>
    <property type="match status" value="1"/>
</dbReference>
<accession>A0A1W6LH79</accession>
<dbReference type="SUPFAM" id="SSF53649">
    <property type="entry name" value="Alkaline phosphatase-like"/>
    <property type="match status" value="1"/>
</dbReference>
<dbReference type="AlphaFoldDB" id="A0A1W6LH79"/>
<dbReference type="InterPro" id="IPR047838">
    <property type="entry name" value="STM4013-like"/>
</dbReference>
<protein>
    <submittedName>
        <fullName evidence="1">Metalloenzyme domain-containing protein</fullName>
    </submittedName>
</protein>
<dbReference type="KEGG" id="rgu:A4W93_28820"/>
<organism evidence="1 2">
    <name type="scientific">Piscinibacter gummiphilus</name>
    <dbReference type="NCBI Taxonomy" id="946333"/>
    <lineage>
        <taxon>Bacteria</taxon>
        <taxon>Pseudomonadati</taxon>
        <taxon>Pseudomonadota</taxon>
        <taxon>Betaproteobacteria</taxon>
        <taxon>Burkholderiales</taxon>
        <taxon>Sphaerotilaceae</taxon>
        <taxon>Piscinibacter</taxon>
    </lineage>
</organism>
<dbReference type="Proteomes" id="UP000193427">
    <property type="component" value="Chromosome"/>
</dbReference>
<dbReference type="Pfam" id="PF00884">
    <property type="entry name" value="Sulfatase"/>
    <property type="match status" value="1"/>
</dbReference>
<keyword evidence="2" id="KW-1185">Reference proteome</keyword>
<dbReference type="InterPro" id="IPR000917">
    <property type="entry name" value="Sulfatase_N"/>
</dbReference>
<reference evidence="1 2" key="1">
    <citation type="submission" date="2016-04" db="EMBL/GenBank/DDBJ databases">
        <title>Complete genome sequence of natural rubber-degrading, novel Gram-negative bacterium, Rhizobacter gummiphilus strain NS21.</title>
        <authorList>
            <person name="Tabata M."/>
            <person name="Kasai D."/>
            <person name="Fukuda M."/>
        </authorList>
    </citation>
    <scope>NUCLEOTIDE SEQUENCE [LARGE SCALE GENOMIC DNA]</scope>
    <source>
        <strain evidence="1 2">NS21</strain>
    </source>
</reference>
<dbReference type="STRING" id="946333.A4W93_28820"/>
<dbReference type="RefSeq" id="WP_085753905.1">
    <property type="nucleotide sequence ID" value="NZ_BSPR01000022.1"/>
</dbReference>
<dbReference type="EMBL" id="CP015118">
    <property type="protein sequence ID" value="ARN23578.1"/>
    <property type="molecule type" value="Genomic_DNA"/>
</dbReference>
<gene>
    <name evidence="1" type="ORF">A4W93_28820</name>
</gene>
<proteinExistence type="predicted"/>
<evidence type="ECO:0000313" key="1">
    <source>
        <dbReference type="EMBL" id="ARN23578.1"/>
    </source>
</evidence>
<evidence type="ECO:0000313" key="2">
    <source>
        <dbReference type="Proteomes" id="UP000193427"/>
    </source>
</evidence>
<dbReference type="InterPro" id="IPR017850">
    <property type="entry name" value="Alkaline_phosphatase_core_sf"/>
</dbReference>
<sequence>MSAFPVPDMNAVVGSHDLVFITLDTLRFDVAQGCYERGELPVFARHLPPSGWARRHTPGSFTYAAHHAFFSGFLPTPDRPGRHPRLFATAFRGSETTSASTCVFEEATVVQGLAARGYHTVCIGGVGFFNRQTALGCVLPDLFAESHWNPAMGVGHRHSTERQVALACARLQALPGRVFLFINVSAVHSPNRAHLPGADADSLESHAAALRYVDGALAPLFDACRARAPTFAIVCSDHGSAYGDDGFSGHRLAHESVWTVPYGHFFLDPP</sequence>